<dbReference type="SUPFAM" id="SSF48498">
    <property type="entry name" value="Tetracyclin repressor-like, C-terminal domain"/>
    <property type="match status" value="1"/>
</dbReference>
<dbReference type="EMBL" id="FOAW01000028">
    <property type="protein sequence ID" value="SEM23524.1"/>
    <property type="molecule type" value="Genomic_DNA"/>
</dbReference>
<dbReference type="InterPro" id="IPR001647">
    <property type="entry name" value="HTH_TetR"/>
</dbReference>
<protein>
    <submittedName>
        <fullName evidence="7">DNA-binding transcriptional regulator, AcrR family</fullName>
    </submittedName>
</protein>
<dbReference type="Pfam" id="PF00440">
    <property type="entry name" value="TetR_N"/>
    <property type="match status" value="1"/>
</dbReference>
<dbReference type="Proteomes" id="UP000198677">
    <property type="component" value="Unassembled WGS sequence"/>
</dbReference>
<name>A0A1H7WQ74_9NOCA</name>
<accession>A0A1H7WQ74</accession>
<evidence type="ECO:0000256" key="3">
    <source>
        <dbReference type="ARBA" id="ARBA00023125"/>
    </source>
</evidence>
<evidence type="ECO:0000256" key="2">
    <source>
        <dbReference type="ARBA" id="ARBA00023015"/>
    </source>
</evidence>
<dbReference type="PANTHER" id="PTHR30055">
    <property type="entry name" value="HTH-TYPE TRANSCRIPTIONAL REGULATOR RUTR"/>
    <property type="match status" value="1"/>
</dbReference>
<dbReference type="OrthoDB" id="5242390at2"/>
<evidence type="ECO:0000256" key="1">
    <source>
        <dbReference type="ARBA" id="ARBA00022491"/>
    </source>
</evidence>
<reference evidence="8" key="1">
    <citation type="submission" date="2016-10" db="EMBL/GenBank/DDBJ databases">
        <authorList>
            <person name="Varghese N."/>
            <person name="Submissions S."/>
        </authorList>
    </citation>
    <scope>NUCLEOTIDE SEQUENCE [LARGE SCALE GENOMIC DNA]</scope>
    <source>
        <strain evidence="8">DSM 44675</strain>
    </source>
</reference>
<dbReference type="Gene3D" id="1.10.357.10">
    <property type="entry name" value="Tetracycline Repressor, domain 2"/>
    <property type="match status" value="1"/>
</dbReference>
<keyword evidence="4" id="KW-0804">Transcription</keyword>
<dbReference type="InterPro" id="IPR009057">
    <property type="entry name" value="Homeodomain-like_sf"/>
</dbReference>
<evidence type="ECO:0000313" key="8">
    <source>
        <dbReference type="Proteomes" id="UP000198677"/>
    </source>
</evidence>
<dbReference type="SUPFAM" id="SSF46689">
    <property type="entry name" value="Homeodomain-like"/>
    <property type="match status" value="1"/>
</dbReference>
<evidence type="ECO:0000259" key="6">
    <source>
        <dbReference type="PROSITE" id="PS50977"/>
    </source>
</evidence>
<gene>
    <name evidence="7" type="ORF">SAMN05444583_12823</name>
</gene>
<dbReference type="InterPro" id="IPR039538">
    <property type="entry name" value="BetI_C"/>
</dbReference>
<keyword evidence="1" id="KW-0678">Repressor</keyword>
<keyword evidence="3 5" id="KW-0238">DNA-binding</keyword>
<dbReference type="InterPro" id="IPR050109">
    <property type="entry name" value="HTH-type_TetR-like_transc_reg"/>
</dbReference>
<feature type="DNA-binding region" description="H-T-H motif" evidence="5">
    <location>
        <begin position="33"/>
        <end position="52"/>
    </location>
</feature>
<keyword evidence="2" id="KW-0805">Transcription regulation</keyword>
<dbReference type="RefSeq" id="WP_072753045.1">
    <property type="nucleotide sequence ID" value="NZ_FOAW01000028.1"/>
</dbReference>
<evidence type="ECO:0000256" key="4">
    <source>
        <dbReference type="ARBA" id="ARBA00023163"/>
    </source>
</evidence>
<organism evidence="7 8">
    <name type="scientific">Rhodococcus maanshanensis</name>
    <dbReference type="NCBI Taxonomy" id="183556"/>
    <lineage>
        <taxon>Bacteria</taxon>
        <taxon>Bacillati</taxon>
        <taxon>Actinomycetota</taxon>
        <taxon>Actinomycetes</taxon>
        <taxon>Mycobacteriales</taxon>
        <taxon>Nocardiaceae</taxon>
        <taxon>Rhodococcus</taxon>
    </lineage>
</organism>
<dbReference type="PANTHER" id="PTHR30055:SF234">
    <property type="entry name" value="HTH-TYPE TRANSCRIPTIONAL REGULATOR BETI"/>
    <property type="match status" value="1"/>
</dbReference>
<dbReference type="PRINTS" id="PR00455">
    <property type="entry name" value="HTHTETR"/>
</dbReference>
<proteinExistence type="predicted"/>
<sequence length="200" mass="21140">MRTVDVAARAAKRTALMDAAARCFAERGYSATRTADICSGAGMSSGNLFHYFPTKHAVLLALVERDGEQTGETMTDLAQADDPLAGLLSLLDEICVLAGDPVYSGLALEISAVAHRDEEVAARFKANDLTFRRGLATLVERAGRAGQLSTDLTPEHAATWLAALVDGMFARVAADPDFDPPAQAPILRRIVTELLAGGAV</sequence>
<dbReference type="PROSITE" id="PS50977">
    <property type="entry name" value="HTH_TETR_2"/>
    <property type="match status" value="1"/>
</dbReference>
<dbReference type="AlphaFoldDB" id="A0A1H7WQ74"/>
<dbReference type="Pfam" id="PF13977">
    <property type="entry name" value="TetR_C_6"/>
    <property type="match status" value="1"/>
</dbReference>
<feature type="domain" description="HTH tetR-type" evidence="6">
    <location>
        <begin position="10"/>
        <end position="70"/>
    </location>
</feature>
<dbReference type="GO" id="GO:0003700">
    <property type="term" value="F:DNA-binding transcription factor activity"/>
    <property type="evidence" value="ECO:0007669"/>
    <property type="project" value="TreeGrafter"/>
</dbReference>
<dbReference type="GO" id="GO:0000976">
    <property type="term" value="F:transcription cis-regulatory region binding"/>
    <property type="evidence" value="ECO:0007669"/>
    <property type="project" value="TreeGrafter"/>
</dbReference>
<dbReference type="InterPro" id="IPR036271">
    <property type="entry name" value="Tet_transcr_reg_TetR-rel_C_sf"/>
</dbReference>
<evidence type="ECO:0000313" key="7">
    <source>
        <dbReference type="EMBL" id="SEM23524.1"/>
    </source>
</evidence>
<keyword evidence="8" id="KW-1185">Reference proteome</keyword>
<evidence type="ECO:0000256" key="5">
    <source>
        <dbReference type="PROSITE-ProRule" id="PRU00335"/>
    </source>
</evidence>